<protein>
    <submittedName>
        <fullName evidence="1">Uncharacterized protein</fullName>
    </submittedName>
</protein>
<dbReference type="AlphaFoldDB" id="A0A5B1CF73"/>
<reference evidence="1 2" key="1">
    <citation type="submission" date="2019-08" db="EMBL/GenBank/DDBJ databases">
        <title>Deep-cultivation of Planctomycetes and their phenomic and genomic characterization uncovers novel biology.</title>
        <authorList>
            <person name="Wiegand S."/>
            <person name="Jogler M."/>
            <person name="Boedeker C."/>
            <person name="Pinto D."/>
            <person name="Vollmers J."/>
            <person name="Rivas-Marin E."/>
            <person name="Kohn T."/>
            <person name="Peeters S.H."/>
            <person name="Heuer A."/>
            <person name="Rast P."/>
            <person name="Oberbeckmann S."/>
            <person name="Bunk B."/>
            <person name="Jeske O."/>
            <person name="Meyerdierks A."/>
            <person name="Storesund J.E."/>
            <person name="Kallscheuer N."/>
            <person name="Luecker S."/>
            <person name="Lage O.M."/>
            <person name="Pohl T."/>
            <person name="Merkel B.J."/>
            <person name="Hornburger P."/>
            <person name="Mueller R.-W."/>
            <person name="Bruemmer F."/>
            <person name="Labrenz M."/>
            <person name="Spormann A.M."/>
            <person name="Op Den Camp H."/>
            <person name="Overmann J."/>
            <person name="Amann R."/>
            <person name="Jetten M.S.M."/>
            <person name="Mascher T."/>
            <person name="Medema M.H."/>
            <person name="Devos D.P."/>
            <person name="Kaster A.-K."/>
            <person name="Ovreas L."/>
            <person name="Rohde M."/>
            <person name="Galperin M.Y."/>
            <person name="Jogler C."/>
        </authorList>
    </citation>
    <scope>NUCLEOTIDE SEQUENCE [LARGE SCALE GENOMIC DNA]</scope>
    <source>
        <strain evidence="1 2">LF1</strain>
    </source>
</reference>
<evidence type="ECO:0000313" key="2">
    <source>
        <dbReference type="Proteomes" id="UP000322699"/>
    </source>
</evidence>
<dbReference type="Proteomes" id="UP000322699">
    <property type="component" value="Unassembled WGS sequence"/>
</dbReference>
<comment type="caution">
    <text evidence="1">The sequence shown here is derived from an EMBL/GenBank/DDBJ whole genome shotgun (WGS) entry which is preliminary data.</text>
</comment>
<gene>
    <name evidence="1" type="ORF">LF1_09080</name>
</gene>
<proteinExistence type="predicted"/>
<keyword evidence="2" id="KW-1185">Reference proteome</keyword>
<name>A0A5B1CF73_9BACT</name>
<dbReference type="EMBL" id="VRLW01000001">
    <property type="protein sequence ID" value="KAA1258389.1"/>
    <property type="molecule type" value="Genomic_DNA"/>
</dbReference>
<dbReference type="OrthoDB" id="9937406at2"/>
<sequence>MPQQSPLMPDEECFTYRLLFETLNFDADIKKSAEPKFWELGLANGAIENFNRVLTICQDKYLERLYASSEPPTVGFCPWASQEAFRKRDGELTDWIRRNDSEPADITCFIRKQAES</sequence>
<organism evidence="1 2">
    <name type="scientific">Rubripirellula obstinata</name>
    <dbReference type="NCBI Taxonomy" id="406547"/>
    <lineage>
        <taxon>Bacteria</taxon>
        <taxon>Pseudomonadati</taxon>
        <taxon>Planctomycetota</taxon>
        <taxon>Planctomycetia</taxon>
        <taxon>Pirellulales</taxon>
        <taxon>Pirellulaceae</taxon>
        <taxon>Rubripirellula</taxon>
    </lineage>
</organism>
<dbReference type="RefSeq" id="WP_068261723.1">
    <property type="nucleotide sequence ID" value="NZ_LWSK01000027.1"/>
</dbReference>
<evidence type="ECO:0000313" key="1">
    <source>
        <dbReference type="EMBL" id="KAA1258389.1"/>
    </source>
</evidence>
<accession>A0A5B1CF73</accession>